<evidence type="ECO:0000259" key="2">
    <source>
        <dbReference type="Pfam" id="PF05378"/>
    </source>
</evidence>
<dbReference type="Pfam" id="PF19278">
    <property type="entry name" value="Hydant_A_C"/>
    <property type="match status" value="1"/>
</dbReference>
<evidence type="ECO:0000259" key="1">
    <source>
        <dbReference type="Pfam" id="PF01968"/>
    </source>
</evidence>
<feature type="domain" description="Hydantoinase A/oxoprolinase" evidence="1">
    <location>
        <begin position="214"/>
        <end position="498"/>
    </location>
</feature>
<name>A0A552WXI7_9MICO</name>
<dbReference type="InterPro" id="IPR049517">
    <property type="entry name" value="ACX-like_C"/>
</dbReference>
<dbReference type="AlphaFoldDB" id="A0A552WXI7"/>
<dbReference type="InterPro" id="IPR008040">
    <property type="entry name" value="Hydant_A_N"/>
</dbReference>
<dbReference type="PANTHER" id="PTHR11365:SF23">
    <property type="entry name" value="HYPOTHETICAL 5-OXOPROLINASE (EUROFUNG)-RELATED"/>
    <property type="match status" value="1"/>
</dbReference>
<accession>A0A552WXI7</accession>
<reference evidence="4 5" key="1">
    <citation type="submission" date="2019-07" db="EMBL/GenBank/DDBJ databases">
        <title>Georgenia wutianyii sp. nov. and Georgenia *** sp. nov. isolated from plateau pika (Ochotona curzoniae) in the Qinghai-Tibet plateau of China.</title>
        <authorList>
            <person name="Tian Z."/>
        </authorList>
    </citation>
    <scope>NUCLEOTIDE SEQUENCE [LARGE SCALE GENOMIC DNA]</scope>
    <source>
        <strain evidence="4 5">Z446</strain>
    </source>
</reference>
<gene>
    <name evidence="4" type="ORF">FJ693_03400</name>
</gene>
<sequence>MSYYVGIDIGGTFTDAVLLDDRGVARLLKTPTTLDEPARGVNNALALAEQELGLDEGSLLKQVDYFGLGTTVATNALIERKGVKTGIITTKGFRDTILIQRGMGHWAGKEPHEVAHFSRRTHPTPIVPRDLITEVVERVDYMGAVITPLDEDSVRQAVQALLDRGVKSIAVCLLWSFREPKHEDRVAEIVREMAPDVYLSVSSDLAPVLGEYERTATTAMNAYLGPHVQRYMTNLDSSLRERGMTGTLRILDSGGGVIPPDRCGETPVSMLTSGPTGGVLASAKLAEQLGTPNVLTTDMGGTSFDVGVIIDYEPVVSPRQAVNGYHILKPAVQVTAIGAGGGSIAQVVDGQLLVGPESAGSVPGPACYVRGGIRPTVTDADVVLGIIDPEYFLGGTFPLDKEAARTAIHDYVAAPLGLSVEDAAAGIKQIADQRMVDLLDTLSVGKGHDPRDFVVFAYGGAGGTHCHSYDAELGVQAVIVPATATVHSAFGAVMSDLHVASELSDSMHSASWEGAADILDPARINANLERLAEQATAQLLDSGAREDRIFVQRFAEVKFRMQAKSLSVPIPDGELDRDSIAELLESFLELFVAAYGTEAVFLGAGVEIPSLRVQARGELDKPAIKRVVGGGSARTDRPVRSRQIYLGRDLGWTDVDVVRGEQLSEGDVVLGPAVIEHPGTTILVGVGQTARIDHLENTIITTSRNGARA</sequence>
<dbReference type="GO" id="GO:0006749">
    <property type="term" value="P:glutathione metabolic process"/>
    <property type="evidence" value="ECO:0007669"/>
    <property type="project" value="TreeGrafter"/>
</dbReference>
<dbReference type="Pfam" id="PF01968">
    <property type="entry name" value="Hydantoinase_A"/>
    <property type="match status" value="1"/>
</dbReference>
<dbReference type="RefSeq" id="WP_143417122.1">
    <property type="nucleotide sequence ID" value="NZ_VJXR01000005.1"/>
</dbReference>
<dbReference type="InterPro" id="IPR043129">
    <property type="entry name" value="ATPase_NBD"/>
</dbReference>
<feature type="domain" description="Hydantoinase/oxoprolinase N-terminal" evidence="2">
    <location>
        <begin position="5"/>
        <end position="193"/>
    </location>
</feature>
<organism evidence="4 5">
    <name type="scientific">Georgenia yuyongxinii</name>
    <dbReference type="NCBI Taxonomy" id="2589797"/>
    <lineage>
        <taxon>Bacteria</taxon>
        <taxon>Bacillati</taxon>
        <taxon>Actinomycetota</taxon>
        <taxon>Actinomycetes</taxon>
        <taxon>Micrococcales</taxon>
        <taxon>Bogoriellaceae</taxon>
        <taxon>Georgenia</taxon>
    </lineage>
</organism>
<comment type="caution">
    <text evidence="4">The sequence shown here is derived from an EMBL/GenBank/DDBJ whole genome shotgun (WGS) entry which is preliminary data.</text>
</comment>
<dbReference type="InterPro" id="IPR002821">
    <property type="entry name" value="Hydantoinase_A"/>
</dbReference>
<dbReference type="PANTHER" id="PTHR11365">
    <property type="entry name" value="5-OXOPROLINASE RELATED"/>
    <property type="match status" value="1"/>
</dbReference>
<proteinExistence type="predicted"/>
<dbReference type="Pfam" id="PF05378">
    <property type="entry name" value="Hydant_A_N"/>
    <property type="match status" value="1"/>
</dbReference>
<dbReference type="GO" id="GO:0005829">
    <property type="term" value="C:cytosol"/>
    <property type="evidence" value="ECO:0007669"/>
    <property type="project" value="TreeGrafter"/>
</dbReference>
<keyword evidence="5" id="KW-1185">Reference proteome</keyword>
<evidence type="ECO:0000313" key="5">
    <source>
        <dbReference type="Proteomes" id="UP000318693"/>
    </source>
</evidence>
<dbReference type="EMBL" id="VJXR01000005">
    <property type="protein sequence ID" value="TRW47033.1"/>
    <property type="molecule type" value="Genomic_DNA"/>
</dbReference>
<feature type="domain" description="Acetophenone carboxylase-like C-terminal" evidence="3">
    <location>
        <begin position="523"/>
        <end position="694"/>
    </location>
</feature>
<evidence type="ECO:0000313" key="4">
    <source>
        <dbReference type="EMBL" id="TRW47033.1"/>
    </source>
</evidence>
<dbReference type="GO" id="GO:0017168">
    <property type="term" value="F:5-oxoprolinase (ATP-hydrolyzing) activity"/>
    <property type="evidence" value="ECO:0007669"/>
    <property type="project" value="TreeGrafter"/>
</dbReference>
<dbReference type="InterPro" id="IPR045079">
    <property type="entry name" value="Oxoprolinase-like"/>
</dbReference>
<protein>
    <submittedName>
        <fullName evidence="4">Hydantoinase/oxoprolinase family protein</fullName>
    </submittedName>
</protein>
<evidence type="ECO:0000259" key="3">
    <source>
        <dbReference type="Pfam" id="PF19278"/>
    </source>
</evidence>
<dbReference type="SUPFAM" id="SSF53067">
    <property type="entry name" value="Actin-like ATPase domain"/>
    <property type="match status" value="1"/>
</dbReference>
<dbReference type="Proteomes" id="UP000318693">
    <property type="component" value="Unassembled WGS sequence"/>
</dbReference>